<sequence>MQQRAFTESSQKTWQFIGLILLSGYHCLLEAKHYWSTHPDMGAQVAVSSMNRKQFMEIKKYFNMVAKQELVNCDKMSKVTSLYELLKPILIQHGMFHDHHGVKMFMKGKLIQFGYKGKEFQASKMPLGTKVVTAMVDVIPENSRTTRHPLYFDNFCNSYHLVVKLGRLKMRAMRTI</sequence>
<dbReference type="STRING" id="268475.A0A0V1HEZ1"/>
<dbReference type="EMBL" id="JYDP01000085">
    <property type="protein sequence ID" value="KRZ08533.1"/>
    <property type="molecule type" value="Genomic_DNA"/>
</dbReference>
<keyword evidence="3" id="KW-1185">Reference proteome</keyword>
<reference evidence="2 3" key="1">
    <citation type="submission" date="2015-01" db="EMBL/GenBank/DDBJ databases">
        <title>Evolution of Trichinella species and genotypes.</title>
        <authorList>
            <person name="Korhonen P.K."/>
            <person name="Edoardo P."/>
            <person name="Giuseppe L.R."/>
            <person name="Gasser R.B."/>
        </authorList>
    </citation>
    <scope>NUCLEOTIDE SEQUENCE [LARGE SCALE GENOMIC DNA]</scope>
    <source>
        <strain evidence="2">ISS1029</strain>
    </source>
</reference>
<dbReference type="InterPro" id="IPR029526">
    <property type="entry name" value="PGBD"/>
</dbReference>
<protein>
    <submittedName>
        <fullName evidence="2">PiggyBac transposable element-derived protein 2</fullName>
    </submittedName>
</protein>
<comment type="caution">
    <text evidence="2">The sequence shown here is derived from an EMBL/GenBank/DDBJ whole genome shotgun (WGS) entry which is preliminary data.</text>
</comment>
<gene>
    <name evidence="2" type="primary">PGBD2</name>
    <name evidence="2" type="ORF">T11_12251</name>
</gene>
<evidence type="ECO:0000313" key="3">
    <source>
        <dbReference type="Proteomes" id="UP000055024"/>
    </source>
</evidence>
<feature type="domain" description="PiggyBac transposable element-derived protein" evidence="1">
    <location>
        <begin position="15"/>
        <end position="84"/>
    </location>
</feature>
<dbReference type="OrthoDB" id="5920046at2759"/>
<evidence type="ECO:0000259" key="1">
    <source>
        <dbReference type="Pfam" id="PF13843"/>
    </source>
</evidence>
<dbReference type="Pfam" id="PF13843">
    <property type="entry name" value="DDE_Tnp_1_7"/>
    <property type="match status" value="1"/>
</dbReference>
<dbReference type="AlphaFoldDB" id="A0A0V1HEZ1"/>
<dbReference type="Proteomes" id="UP000055024">
    <property type="component" value="Unassembled WGS sequence"/>
</dbReference>
<organism evidence="2 3">
    <name type="scientific">Trichinella zimbabwensis</name>
    <dbReference type="NCBI Taxonomy" id="268475"/>
    <lineage>
        <taxon>Eukaryota</taxon>
        <taxon>Metazoa</taxon>
        <taxon>Ecdysozoa</taxon>
        <taxon>Nematoda</taxon>
        <taxon>Enoplea</taxon>
        <taxon>Dorylaimia</taxon>
        <taxon>Trichinellida</taxon>
        <taxon>Trichinellidae</taxon>
        <taxon>Trichinella</taxon>
    </lineage>
</organism>
<accession>A0A0V1HEZ1</accession>
<name>A0A0V1HEZ1_9BILA</name>
<evidence type="ECO:0000313" key="2">
    <source>
        <dbReference type="EMBL" id="KRZ08533.1"/>
    </source>
</evidence>
<proteinExistence type="predicted"/>